<proteinExistence type="predicted"/>
<keyword evidence="3" id="KW-1185">Reference proteome</keyword>
<dbReference type="eggNOG" id="ENOG5033AHG">
    <property type="taxonomic scope" value="Bacteria"/>
</dbReference>
<dbReference type="EMBL" id="CP051177">
    <property type="protein sequence ID" value="QKX51902.1"/>
    <property type="molecule type" value="Genomic_DNA"/>
</dbReference>
<dbReference type="Proteomes" id="UP000509222">
    <property type="component" value="Chromosome"/>
</dbReference>
<evidence type="ECO:0000313" key="2">
    <source>
        <dbReference type="EMBL" id="QKX51902.1"/>
    </source>
</evidence>
<dbReference type="RefSeq" id="WP_036809158.1">
    <property type="nucleotide sequence ID" value="NZ_CP051177.1"/>
</dbReference>
<reference evidence="3" key="2">
    <citation type="submission" date="2020-06" db="EMBL/GenBank/DDBJ databases">
        <title>Isolation of Planomicrobium glaciei.</title>
        <authorList>
            <person name="Malisova L."/>
            <person name="Safrankova R."/>
            <person name="Jakubu V."/>
            <person name="Spanelova P."/>
        </authorList>
    </citation>
    <scope>NUCLEOTIDE SEQUENCE [LARGE SCALE GENOMIC DNA]</scope>
    <source>
        <strain evidence="3">NRL-ATB46093</strain>
    </source>
</reference>
<accession>A0A1G8KNJ7</accession>
<gene>
    <name evidence="2" type="ORF">HF394_15705</name>
</gene>
<organism evidence="2 3">
    <name type="scientific">Planococcus glaciei</name>
    <dbReference type="NCBI Taxonomy" id="459472"/>
    <lineage>
        <taxon>Bacteria</taxon>
        <taxon>Bacillati</taxon>
        <taxon>Bacillota</taxon>
        <taxon>Bacilli</taxon>
        <taxon>Bacillales</taxon>
        <taxon>Caryophanaceae</taxon>
        <taxon>Planococcus</taxon>
    </lineage>
</organism>
<sequence>MAASEFKSASIRCTYDNGLDDKGKTKKKVKAYHNVTETAAADAIHAVAIVLTGFGTKELMFLEKQSGLNIYA</sequence>
<name>A0A1G8KNJ7_9BACL</name>
<protein>
    <submittedName>
        <fullName evidence="2">DUF1659 domain-containing protein</fullName>
    </submittedName>
</protein>
<feature type="domain" description="DUF1659" evidence="1">
    <location>
        <begin position="3"/>
        <end position="64"/>
    </location>
</feature>
<dbReference type="AlphaFoldDB" id="A0A1G8KNJ7"/>
<reference evidence="2 3" key="1">
    <citation type="submission" date="2020-04" db="EMBL/GenBank/DDBJ databases">
        <authorList>
            <person name="Pajer P."/>
            <person name="Broz P."/>
        </authorList>
    </citation>
    <scope>NUCLEOTIDE SEQUENCE [LARGE SCALE GENOMIC DNA]</scope>
    <source>
        <strain evidence="3">NRL-ATB46093</strain>
    </source>
</reference>
<evidence type="ECO:0000313" key="3">
    <source>
        <dbReference type="Proteomes" id="UP000509222"/>
    </source>
</evidence>
<dbReference type="STRING" id="459472.SAMN04487975_11753"/>
<dbReference type="Pfam" id="PF07872">
    <property type="entry name" value="DUF1659"/>
    <property type="match status" value="1"/>
</dbReference>
<dbReference type="InterPro" id="IPR012454">
    <property type="entry name" value="DUF1659"/>
</dbReference>
<evidence type="ECO:0000259" key="1">
    <source>
        <dbReference type="Pfam" id="PF07872"/>
    </source>
</evidence>